<dbReference type="GeneID" id="39729058"/>
<dbReference type="OrthoDB" id="6475849at2759"/>
<evidence type="ECO:0000313" key="2">
    <source>
        <dbReference type="EMBL" id="CRG98098.1"/>
    </source>
</evidence>
<keyword evidence="3" id="KW-1185">Reference proteome</keyword>
<feature type="non-terminal residue" evidence="2">
    <location>
        <position position="1"/>
    </location>
</feature>
<proteinExistence type="predicted"/>
<comment type="caution">
    <text evidence="2">The sequence shown here is derived from an EMBL/GenBank/DDBJ whole genome shotgun (WGS) entry which is preliminary data.</text>
</comment>
<gene>
    <name evidence="2" type="ORF">PGAL8A_00053300</name>
</gene>
<feature type="compositionally biased region" description="Basic and acidic residues" evidence="1">
    <location>
        <begin position="30"/>
        <end position="51"/>
    </location>
</feature>
<evidence type="ECO:0000313" key="3">
    <source>
        <dbReference type="Proteomes" id="UP000220797"/>
    </source>
</evidence>
<dbReference type="EMBL" id="CVMV01000138">
    <property type="protein sequence ID" value="CRG98098.1"/>
    <property type="molecule type" value="Genomic_DNA"/>
</dbReference>
<dbReference type="VEuPathDB" id="PlasmoDB:PGAL8A_00053300"/>
<accession>A0A1J1H418</accession>
<dbReference type="AlphaFoldDB" id="A0A1J1H418"/>
<name>A0A1J1H418_PLAGA</name>
<dbReference type="RefSeq" id="XP_028530895.1">
    <property type="nucleotide sequence ID" value="XM_028674554.1"/>
</dbReference>
<sequence length="186" mass="22238">YDSYITLIDKNILQTKNELKYERILTEGNTEEKKQTNTEGCLKDRPLDNEKKKGKNPVQYKDPYDQWNKVIIPEMWKRFDQETSGMDSKWKDKKWNVEINKITAANAKDLYLIPRRCDISDEEKSKKIDSIMKEIDSEFEKFLSKCKEEMGDNKTESEYKKDQGKNEKKNNKLNILKFLFCRFDSH</sequence>
<feature type="region of interest" description="Disordered" evidence="1">
    <location>
        <begin position="30"/>
        <end position="59"/>
    </location>
</feature>
<protein>
    <submittedName>
        <fullName evidence="2">Fam-g protein</fullName>
    </submittedName>
</protein>
<reference evidence="2" key="1">
    <citation type="submission" date="2015-04" db="EMBL/GenBank/DDBJ databases">
        <authorList>
            <consortium name="Pathogen Informatics"/>
        </authorList>
    </citation>
    <scope>NUCLEOTIDE SEQUENCE [LARGE SCALE GENOMIC DNA]</scope>
    <source>
        <strain evidence="2">8A</strain>
    </source>
</reference>
<dbReference type="Proteomes" id="UP000220797">
    <property type="component" value="Unassembled WGS sequence"/>
</dbReference>
<organism evidence="2 3">
    <name type="scientific">Plasmodium gallinaceum</name>
    <dbReference type="NCBI Taxonomy" id="5849"/>
    <lineage>
        <taxon>Eukaryota</taxon>
        <taxon>Sar</taxon>
        <taxon>Alveolata</taxon>
        <taxon>Apicomplexa</taxon>
        <taxon>Aconoidasida</taxon>
        <taxon>Haemosporida</taxon>
        <taxon>Plasmodiidae</taxon>
        <taxon>Plasmodium</taxon>
        <taxon>Plasmodium (Haemamoeba)</taxon>
    </lineage>
</organism>
<evidence type="ECO:0000256" key="1">
    <source>
        <dbReference type="SAM" id="MobiDB-lite"/>
    </source>
</evidence>